<evidence type="ECO:0000256" key="2">
    <source>
        <dbReference type="SAM" id="MobiDB-lite"/>
    </source>
</evidence>
<dbReference type="CDD" id="cd06850">
    <property type="entry name" value="biotinyl_domain"/>
    <property type="match status" value="1"/>
</dbReference>
<dbReference type="SUPFAM" id="SSF51230">
    <property type="entry name" value="Single hybrid motif"/>
    <property type="match status" value="1"/>
</dbReference>
<dbReference type="Pfam" id="PF00364">
    <property type="entry name" value="Biotin_lipoyl"/>
    <property type="match status" value="1"/>
</dbReference>
<dbReference type="PANTHER" id="PTHR45266:SF3">
    <property type="entry name" value="OXALOACETATE DECARBOXYLASE ALPHA CHAIN"/>
    <property type="match status" value="1"/>
</dbReference>
<dbReference type="PROSITE" id="PS00188">
    <property type="entry name" value="BIOTIN"/>
    <property type="match status" value="1"/>
</dbReference>
<accession>A0A7R8VMP2</accession>
<gene>
    <name evidence="4" type="ORF">TDIB3V08_LOCUS6003</name>
</gene>
<feature type="region of interest" description="Disordered" evidence="2">
    <location>
        <begin position="27"/>
        <end position="50"/>
    </location>
</feature>
<feature type="domain" description="Lipoyl-binding" evidence="3">
    <location>
        <begin position="68"/>
        <end position="143"/>
    </location>
</feature>
<dbReference type="InterPro" id="IPR000089">
    <property type="entry name" value="Biotin_lipoyl"/>
</dbReference>
<evidence type="ECO:0000313" key="4">
    <source>
        <dbReference type="EMBL" id="CAD7199759.1"/>
    </source>
</evidence>
<proteinExistence type="predicted"/>
<organism evidence="4">
    <name type="scientific">Timema douglasi</name>
    <name type="common">Walking stick</name>
    <dbReference type="NCBI Taxonomy" id="61478"/>
    <lineage>
        <taxon>Eukaryota</taxon>
        <taxon>Metazoa</taxon>
        <taxon>Ecdysozoa</taxon>
        <taxon>Arthropoda</taxon>
        <taxon>Hexapoda</taxon>
        <taxon>Insecta</taxon>
        <taxon>Pterygota</taxon>
        <taxon>Neoptera</taxon>
        <taxon>Polyneoptera</taxon>
        <taxon>Phasmatodea</taxon>
        <taxon>Timematodea</taxon>
        <taxon>Timematoidea</taxon>
        <taxon>Timematidae</taxon>
        <taxon>Timema</taxon>
    </lineage>
</organism>
<dbReference type="AlphaFoldDB" id="A0A7R8VMP2"/>
<evidence type="ECO:0000259" key="3">
    <source>
        <dbReference type="PROSITE" id="PS50968"/>
    </source>
</evidence>
<dbReference type="InterPro" id="IPR011053">
    <property type="entry name" value="Single_hybrid_motif"/>
</dbReference>
<sequence length="143" mass="16055">MQSQHSWYVLQYERFVRGSSLNIAGSLHDRRGPSLQTQNFQGSRPEGPEPHWSANTITRWLLNSLLHRVKEDVSKVVKSPMPGMVKSVNCKHGDDIAEGQEVCVIEAMKMQNCLTASITGKVKAVYVKPGNTVMEDDVLIEFE</sequence>
<dbReference type="EMBL" id="OA567018">
    <property type="protein sequence ID" value="CAD7199759.1"/>
    <property type="molecule type" value="Genomic_DNA"/>
</dbReference>
<reference evidence="4" key="1">
    <citation type="submission" date="2020-11" db="EMBL/GenBank/DDBJ databases">
        <authorList>
            <person name="Tran Van P."/>
        </authorList>
    </citation>
    <scope>NUCLEOTIDE SEQUENCE</scope>
</reference>
<dbReference type="Gene3D" id="2.40.50.100">
    <property type="match status" value="1"/>
</dbReference>
<dbReference type="FunFam" id="2.40.50.100:FF:000003">
    <property type="entry name" value="Acetyl-CoA carboxylase biotin carboxyl carrier protein"/>
    <property type="match status" value="1"/>
</dbReference>
<dbReference type="PANTHER" id="PTHR45266">
    <property type="entry name" value="OXALOACETATE DECARBOXYLASE ALPHA CHAIN"/>
    <property type="match status" value="1"/>
</dbReference>
<evidence type="ECO:0000256" key="1">
    <source>
        <dbReference type="ARBA" id="ARBA00023267"/>
    </source>
</evidence>
<dbReference type="PROSITE" id="PS50968">
    <property type="entry name" value="BIOTINYL_LIPOYL"/>
    <property type="match status" value="1"/>
</dbReference>
<keyword evidence="1" id="KW-0092">Biotin</keyword>
<protein>
    <recommendedName>
        <fullName evidence="3">Lipoyl-binding domain-containing protein</fullName>
    </recommendedName>
</protein>
<dbReference type="InterPro" id="IPR001882">
    <property type="entry name" value="Biotin_BS"/>
</dbReference>
<dbReference type="InterPro" id="IPR050709">
    <property type="entry name" value="Biotin_Carboxyl_Carrier/Decarb"/>
</dbReference>
<name>A0A7R8VMP2_TIMDO</name>